<gene>
    <name evidence="1" type="ORF">KDK_05890</name>
</gene>
<dbReference type="EMBL" id="BIFS01000001">
    <property type="protein sequence ID" value="GCE16789.1"/>
    <property type="molecule type" value="Genomic_DNA"/>
</dbReference>
<proteinExistence type="predicted"/>
<organism evidence="1 2">
    <name type="scientific">Dictyobacter kobayashii</name>
    <dbReference type="NCBI Taxonomy" id="2014872"/>
    <lineage>
        <taxon>Bacteria</taxon>
        <taxon>Bacillati</taxon>
        <taxon>Chloroflexota</taxon>
        <taxon>Ktedonobacteria</taxon>
        <taxon>Ktedonobacterales</taxon>
        <taxon>Dictyobacteraceae</taxon>
        <taxon>Dictyobacter</taxon>
    </lineage>
</organism>
<evidence type="ECO:0000313" key="2">
    <source>
        <dbReference type="Proteomes" id="UP000287188"/>
    </source>
</evidence>
<comment type="caution">
    <text evidence="1">The sequence shown here is derived from an EMBL/GenBank/DDBJ whole genome shotgun (WGS) entry which is preliminary data.</text>
</comment>
<dbReference type="Proteomes" id="UP000287188">
    <property type="component" value="Unassembled WGS sequence"/>
</dbReference>
<accession>A0A402ACH2</accession>
<dbReference type="AlphaFoldDB" id="A0A402ACH2"/>
<keyword evidence="2" id="KW-1185">Reference proteome</keyword>
<protein>
    <submittedName>
        <fullName evidence="1">Uncharacterized protein</fullName>
    </submittedName>
</protein>
<dbReference type="RefSeq" id="WP_174845287.1">
    <property type="nucleotide sequence ID" value="NZ_BIFS01000001.1"/>
</dbReference>
<reference evidence="2" key="1">
    <citation type="submission" date="2018-12" db="EMBL/GenBank/DDBJ databases">
        <title>Tengunoibacter tsumagoiensis gen. nov., sp. nov., Dictyobacter kobayashii sp. nov., D. alpinus sp. nov., and D. joshuensis sp. nov. and description of Dictyobacteraceae fam. nov. within the order Ktedonobacterales isolated from Tengu-no-mugimeshi.</title>
        <authorList>
            <person name="Wang C.M."/>
            <person name="Zheng Y."/>
            <person name="Sakai Y."/>
            <person name="Toyoda A."/>
            <person name="Minakuchi Y."/>
            <person name="Abe K."/>
            <person name="Yokota A."/>
            <person name="Yabe S."/>
        </authorList>
    </citation>
    <scope>NUCLEOTIDE SEQUENCE [LARGE SCALE GENOMIC DNA]</scope>
    <source>
        <strain evidence="2">Uno11</strain>
    </source>
</reference>
<name>A0A402ACH2_9CHLR</name>
<sequence length="123" mass="13507">MLLRTDTEIGQTLLLRDLIAALVRVEVQTFRLRQQERRMLSVLSAQEINDAAQTGKISMGGEEAQASGEVDEDEAVQVALQGFVDGIYLVFLDGQPLRALDAPVQLHLDSFLLFIRLVALVGG</sequence>
<evidence type="ECO:0000313" key="1">
    <source>
        <dbReference type="EMBL" id="GCE16789.1"/>
    </source>
</evidence>